<keyword evidence="8" id="KW-1185">Reference proteome</keyword>
<accession>A0A315VUQ1</accession>
<dbReference type="FunFam" id="1.10.246.130:FF:000002">
    <property type="entry name" value="glutathione hydrolase 1 proenzyme"/>
    <property type="match status" value="1"/>
</dbReference>
<feature type="transmembrane region" description="Helical" evidence="6">
    <location>
        <begin position="102"/>
        <end position="125"/>
    </location>
</feature>
<feature type="binding site" evidence="5">
    <location>
        <begin position="496"/>
        <end position="498"/>
    </location>
    <ligand>
        <name>L-glutamate</name>
        <dbReference type="ChEBI" id="CHEBI:29985"/>
    </ligand>
</feature>
<dbReference type="UniPathway" id="UPA00204"/>
<keyword evidence="3" id="KW-0800">Toxin</keyword>
<keyword evidence="6" id="KW-0472">Membrane</keyword>
<dbReference type="InterPro" id="IPR043137">
    <property type="entry name" value="GGT_ssub_C"/>
</dbReference>
<dbReference type="EC" id="3.4.19.13" evidence="6"/>
<protein>
    <recommendedName>
        <fullName evidence="6">Glutathione hydrolase</fullName>
        <ecNumber evidence="6">2.3.2.2</ecNumber>
        <ecNumber evidence="6">3.4.19.13</ecNumber>
    </recommendedName>
    <alternativeName>
        <fullName evidence="6">Gamma-glutamyltransferase</fullName>
    </alternativeName>
    <alternativeName>
        <fullName evidence="6">Gamma-glutamyltranspeptidase</fullName>
    </alternativeName>
</protein>
<comment type="subcellular location">
    <subcellularLocation>
        <location evidence="6">Membrane</location>
        <topology evidence="6">Single-pass type II membrane protein</topology>
    </subcellularLocation>
</comment>
<keyword evidence="6" id="KW-0812">Transmembrane</keyword>
<sequence length="666" mass="72932">MQQTVECCQIRFPTFSLIISKADRLIFLGFKLVKINADTADFCRLIAKRRSLGHMPDRTLVPQIRSVKKHFLNSKEILAQLEKVVAQDKLLGSQRFKMAKKIIIVALAVLLLACLATFLGVFFGLKKDRANGSYKAAVAADAGPCSEIGRDILLKGGSAVDASIASLLCVGLMNAHSMGIGGGLFFTIYDAKTGKVEVIDARETAPQNATKDMFGNNTELSRKGGLSIAVPGELRGYDMAHKRHGKLPWKDLFQPSIELAEKGFPLGKALANAIDRNKELIVNDTALCEVFCAKNGGVLKENDIIKFTRLAGTYRKIAEKGAEEFYTGQLSDELVKDIQDAGGIITKEDLRDYKPLLDESPLRVNVGEYAMVVPNAPASGPVLSLILNILNGYNFSADSMATKEKKILTFHRIVEAFRFAYAKRTLLGDPKFLNIEDLIKNMTSSSYAAIVREKITDDTTHPMDYYEPQFWLPENHGTSHLSVVSEDGSAVAATSTINHYLGSKVMSGSTGIILNNEMDDFSSPYINNGFDVPPSPSNFIIPGKRPMSSMCPTILFDKNNNVKMVVGGSGGTKITTSIAQVILNALFFNFDVDKAVSDPRLHNQLSPNTTQAEPKFDKEIVDGLAKKNHETAFLTSSGAVVQAVVRHKNRLFAKSDPRKWAYAAGY</sequence>
<comment type="catalytic activity">
    <reaction evidence="6">
        <text>an N-terminal (5-L-glutamyl)-[peptide] + an alpha-amino acid = 5-L-glutamyl amino acid + an N-terminal L-alpha-aminoacyl-[peptide]</text>
        <dbReference type="Rhea" id="RHEA:23904"/>
        <dbReference type="Rhea" id="RHEA-COMP:9780"/>
        <dbReference type="Rhea" id="RHEA-COMP:9795"/>
        <dbReference type="ChEBI" id="CHEBI:77644"/>
        <dbReference type="ChEBI" id="CHEBI:78597"/>
        <dbReference type="ChEBI" id="CHEBI:78599"/>
        <dbReference type="ChEBI" id="CHEBI:78608"/>
        <dbReference type="EC" id="2.3.2.2"/>
    </reaction>
</comment>
<keyword evidence="3" id="KW-1199">Hemostasis impairing toxin</keyword>
<dbReference type="Proteomes" id="UP000250572">
    <property type="component" value="Unassembled WGS sequence"/>
</dbReference>
<reference evidence="7 8" key="1">
    <citation type="journal article" date="2018" name="G3 (Bethesda)">
        <title>A High-Quality Reference Genome for the Invasive Mosquitofish Gambusia affinis Using a Chicago Library.</title>
        <authorList>
            <person name="Hoffberg S.L."/>
            <person name="Troendle N.J."/>
            <person name="Glenn T.C."/>
            <person name="Mahmud O."/>
            <person name="Louha S."/>
            <person name="Chalopin D."/>
            <person name="Bennetzen J.L."/>
            <person name="Mauricio R."/>
        </authorList>
    </citation>
    <scope>NUCLEOTIDE SEQUENCE [LARGE SCALE GENOMIC DNA]</scope>
    <source>
        <strain evidence="7">NE01/NJP1002.9</strain>
        <tissue evidence="7">Muscle</tissue>
    </source>
</reference>
<keyword evidence="2" id="KW-0325">Glycoprotein</keyword>
<feature type="binding site" evidence="5">
    <location>
        <position position="202"/>
    </location>
    <ligand>
        <name>L-glutamate</name>
        <dbReference type="ChEBI" id="CHEBI:29985"/>
    </ligand>
</feature>
<evidence type="ECO:0000256" key="1">
    <source>
        <dbReference type="ARBA" id="ARBA00009381"/>
    </source>
</evidence>
<evidence type="ECO:0000256" key="2">
    <source>
        <dbReference type="ARBA" id="ARBA00023180"/>
    </source>
</evidence>
<dbReference type="GO" id="GO:0006751">
    <property type="term" value="P:glutathione catabolic process"/>
    <property type="evidence" value="ECO:0007669"/>
    <property type="project" value="UniProtKB-UniRule"/>
</dbReference>
<dbReference type="AlphaFoldDB" id="A0A315VUQ1"/>
<dbReference type="PANTHER" id="PTHR11686:SF56">
    <property type="entry name" value="GLUTATHIONE HYDROLASE 1 PROENZYME-RELATED"/>
    <property type="match status" value="1"/>
</dbReference>
<evidence type="ECO:0000313" key="7">
    <source>
        <dbReference type="EMBL" id="PWA26929.1"/>
    </source>
</evidence>
<dbReference type="GO" id="GO:0002682">
    <property type="term" value="P:regulation of immune system process"/>
    <property type="evidence" value="ECO:0007669"/>
    <property type="project" value="TreeGrafter"/>
</dbReference>
<dbReference type="GO" id="GO:0005886">
    <property type="term" value="C:plasma membrane"/>
    <property type="evidence" value="ECO:0007669"/>
    <property type="project" value="TreeGrafter"/>
</dbReference>
<dbReference type="PANTHER" id="PTHR11686">
    <property type="entry name" value="GAMMA GLUTAMYL TRANSPEPTIDASE"/>
    <property type="match status" value="1"/>
</dbReference>
<comment type="pathway">
    <text evidence="6">Sulfur metabolism; glutathione metabolism.</text>
</comment>
<dbReference type="EC" id="2.3.2.2" evidence="6"/>
<dbReference type="InterPro" id="IPR029055">
    <property type="entry name" value="Ntn_hydrolases_N"/>
</dbReference>
<dbReference type="FunFam" id="3.60.20.40:FF:000001">
    <property type="entry name" value="Gamma-glutamyltranspeptidase 1"/>
    <property type="match status" value="1"/>
</dbReference>
<evidence type="ECO:0000256" key="5">
    <source>
        <dbReference type="PIRSR" id="PIRSR600101-2"/>
    </source>
</evidence>
<evidence type="ECO:0000313" key="8">
    <source>
        <dbReference type="Proteomes" id="UP000250572"/>
    </source>
</evidence>
<feature type="binding site" evidence="5">
    <location>
        <begin position="548"/>
        <end position="549"/>
    </location>
    <ligand>
        <name>L-glutamate</name>
        <dbReference type="ChEBI" id="CHEBI:29985"/>
    </ligand>
</feature>
<comment type="caution">
    <text evidence="7">The sequence shown here is derived from an EMBL/GenBank/DDBJ whole genome shotgun (WGS) entry which is preliminary data.</text>
</comment>
<dbReference type="NCBIfam" id="TIGR00066">
    <property type="entry name" value="g_glut_trans"/>
    <property type="match status" value="1"/>
</dbReference>
<dbReference type="InterPro" id="IPR043138">
    <property type="entry name" value="GGT_lsub"/>
</dbReference>
<evidence type="ECO:0000256" key="6">
    <source>
        <dbReference type="RuleBase" id="RU368068"/>
    </source>
</evidence>
<dbReference type="Gene3D" id="3.60.20.40">
    <property type="match status" value="1"/>
</dbReference>
<dbReference type="GO" id="GO:0036374">
    <property type="term" value="F:glutathione hydrolase activity"/>
    <property type="evidence" value="ECO:0007669"/>
    <property type="project" value="UniProtKB-UniRule"/>
</dbReference>
<comment type="function">
    <text evidence="6">Cleaves the gamma-glutamyl peptide bond of glutathione and glutathione conjugates.</text>
</comment>
<dbReference type="GO" id="GO:0050727">
    <property type="term" value="P:regulation of inflammatory response"/>
    <property type="evidence" value="ECO:0007669"/>
    <property type="project" value="TreeGrafter"/>
</dbReference>
<evidence type="ECO:0000256" key="3">
    <source>
        <dbReference type="ARBA" id="ARBA00084097"/>
    </source>
</evidence>
<dbReference type="GO" id="GO:0103068">
    <property type="term" value="F:leukotriene C4 gamma-glutamyl transferase activity"/>
    <property type="evidence" value="ECO:0007669"/>
    <property type="project" value="UniProtKB-EC"/>
</dbReference>
<comment type="similarity">
    <text evidence="1">Belongs to the gamma-glutamyltransferase family.</text>
</comment>
<comment type="catalytic activity">
    <reaction evidence="6">
        <text>an S-substituted glutathione + H2O = an S-substituted L-cysteinylglycine + L-glutamate</text>
        <dbReference type="Rhea" id="RHEA:59468"/>
        <dbReference type="ChEBI" id="CHEBI:15377"/>
        <dbReference type="ChEBI" id="CHEBI:29985"/>
        <dbReference type="ChEBI" id="CHEBI:90779"/>
        <dbReference type="ChEBI" id="CHEBI:143103"/>
        <dbReference type="EC" id="3.4.19.13"/>
    </reaction>
</comment>
<keyword evidence="6" id="KW-1133">Transmembrane helix</keyword>
<name>A0A315VUQ1_GAMAF</name>
<dbReference type="EMBL" id="NHOQ01001156">
    <property type="protein sequence ID" value="PWA26929.1"/>
    <property type="molecule type" value="Genomic_DNA"/>
</dbReference>
<dbReference type="SUPFAM" id="SSF56235">
    <property type="entry name" value="N-terminal nucleophile aminohydrolases (Ntn hydrolases)"/>
    <property type="match status" value="1"/>
</dbReference>
<feature type="binding site" evidence="5">
    <location>
        <position position="571"/>
    </location>
    <ligand>
        <name>L-glutamate</name>
        <dbReference type="ChEBI" id="CHEBI:29985"/>
    </ligand>
</feature>
<dbReference type="PRINTS" id="PR01210">
    <property type="entry name" value="GGTRANSPTASE"/>
</dbReference>
<dbReference type="Pfam" id="PF01019">
    <property type="entry name" value="G_glu_transpept"/>
    <property type="match status" value="1"/>
</dbReference>
<keyword evidence="3" id="KW-1202">Platelet aggregation activating toxin</keyword>
<keyword evidence="6" id="KW-0012">Acyltransferase</keyword>
<keyword evidence="6" id="KW-0808">Transferase</keyword>
<keyword evidence="6" id="KW-0378">Hydrolase</keyword>
<proteinExistence type="inferred from homology"/>
<feature type="binding site" evidence="5">
    <location>
        <position position="520"/>
    </location>
    <ligand>
        <name>L-glutamate</name>
        <dbReference type="ChEBI" id="CHEBI:29985"/>
    </ligand>
</feature>
<dbReference type="STRING" id="33528.ENSGAFP00000012661"/>
<feature type="active site" description="Nucleophile" evidence="4">
    <location>
        <position position="478"/>
    </location>
</feature>
<gene>
    <name evidence="7" type="ORF">CCH79_00000862</name>
</gene>
<organism evidence="7 8">
    <name type="scientific">Gambusia affinis</name>
    <name type="common">Western mosquitofish</name>
    <name type="synonym">Heterandria affinis</name>
    <dbReference type="NCBI Taxonomy" id="33528"/>
    <lineage>
        <taxon>Eukaryota</taxon>
        <taxon>Metazoa</taxon>
        <taxon>Chordata</taxon>
        <taxon>Craniata</taxon>
        <taxon>Vertebrata</taxon>
        <taxon>Euteleostomi</taxon>
        <taxon>Actinopterygii</taxon>
        <taxon>Neopterygii</taxon>
        <taxon>Teleostei</taxon>
        <taxon>Neoteleostei</taxon>
        <taxon>Acanthomorphata</taxon>
        <taxon>Ovalentaria</taxon>
        <taxon>Atherinomorphae</taxon>
        <taxon>Cyprinodontiformes</taxon>
        <taxon>Poeciliidae</taxon>
        <taxon>Poeciliinae</taxon>
        <taxon>Gambusia</taxon>
    </lineage>
</organism>
<dbReference type="GO" id="GO:0031179">
    <property type="term" value="P:peptide modification"/>
    <property type="evidence" value="ECO:0007669"/>
    <property type="project" value="TreeGrafter"/>
</dbReference>
<evidence type="ECO:0000256" key="4">
    <source>
        <dbReference type="PIRSR" id="PIRSR600101-1"/>
    </source>
</evidence>
<dbReference type="Gene3D" id="1.10.246.130">
    <property type="match status" value="1"/>
</dbReference>
<comment type="catalytic activity">
    <reaction evidence="6">
        <text>glutathione + H2O = L-cysteinylglycine + L-glutamate</text>
        <dbReference type="Rhea" id="RHEA:28807"/>
        <dbReference type="ChEBI" id="CHEBI:15377"/>
        <dbReference type="ChEBI" id="CHEBI:29985"/>
        <dbReference type="ChEBI" id="CHEBI:57925"/>
        <dbReference type="ChEBI" id="CHEBI:61694"/>
        <dbReference type="EC" id="3.4.19.13"/>
    </reaction>
</comment>
<dbReference type="InterPro" id="IPR000101">
    <property type="entry name" value="GGT_peptidase"/>
</dbReference>